<organism evidence="2">
    <name type="scientific">Dechloromonas aromatica (strain RCB)</name>
    <dbReference type="NCBI Taxonomy" id="159087"/>
    <lineage>
        <taxon>Bacteria</taxon>
        <taxon>Pseudomonadati</taxon>
        <taxon>Pseudomonadota</taxon>
        <taxon>Betaproteobacteria</taxon>
        <taxon>Rhodocyclales</taxon>
        <taxon>Azonexaceae</taxon>
        <taxon>Dechloromonas</taxon>
    </lineage>
</organism>
<evidence type="ECO:0000313" key="2">
    <source>
        <dbReference type="EMBL" id="AAZ45857.1"/>
    </source>
</evidence>
<dbReference type="InterPro" id="IPR029069">
    <property type="entry name" value="HotDog_dom_sf"/>
</dbReference>
<dbReference type="AlphaFoldDB" id="Q47H24"/>
<accession>Q47H24</accession>
<dbReference type="SUPFAM" id="SSF54637">
    <property type="entry name" value="Thioesterase/thiol ester dehydrase-isomerase"/>
    <property type="match status" value="1"/>
</dbReference>
<dbReference type="HOGENOM" id="CLU_1364318_0_0_4"/>
<feature type="compositionally biased region" description="Basic and acidic residues" evidence="1">
    <location>
        <begin position="181"/>
        <end position="193"/>
    </location>
</feature>
<gene>
    <name evidence="2" type="ordered locus">Daro_1101</name>
</gene>
<dbReference type="eggNOG" id="COG2050">
    <property type="taxonomic scope" value="Bacteria"/>
</dbReference>
<dbReference type="KEGG" id="dar:Daro_1101"/>
<protein>
    <submittedName>
        <fullName evidence="2">Uncharacterized protein</fullName>
    </submittedName>
</protein>
<name>Q47H24_DECAR</name>
<reference evidence="2" key="1">
    <citation type="submission" date="2005-08" db="EMBL/GenBank/DDBJ databases">
        <title>Complete sequence of Dechloromonas aromatica RCB.</title>
        <authorList>
            <person name="Salinero K.K."/>
            <person name="Copeland A."/>
            <person name="Lucas S."/>
            <person name="Lapidus A."/>
            <person name="Barry K."/>
            <person name="Detter J.C."/>
            <person name="Glavina T."/>
            <person name="Hammon N."/>
            <person name="Israni S."/>
            <person name="Pitluck S."/>
            <person name="Di Bartolo G."/>
            <person name="Trong S."/>
            <person name="Schmutz J."/>
            <person name="Larimer F."/>
            <person name="Land M."/>
            <person name="Ivanova N."/>
            <person name="Richardson P."/>
        </authorList>
    </citation>
    <scope>NUCLEOTIDE SEQUENCE</scope>
    <source>
        <strain evidence="2">RCB</strain>
    </source>
</reference>
<dbReference type="STRING" id="159087.Daro_1101"/>
<dbReference type="Gene3D" id="3.10.129.10">
    <property type="entry name" value="Hotdog Thioesterase"/>
    <property type="match status" value="1"/>
</dbReference>
<dbReference type="EMBL" id="CP000089">
    <property type="protein sequence ID" value="AAZ45857.1"/>
    <property type="molecule type" value="Genomic_DNA"/>
</dbReference>
<evidence type="ECO:0000256" key="1">
    <source>
        <dbReference type="SAM" id="MobiDB-lite"/>
    </source>
</evidence>
<sequence length="200" mass="22570">MQAFQDYYPEALAHCYGCGRNNEHGHQIKIFWDGDETVTHFQPRPEHTAIPGFVYGGLLASQIDNNRGQPPIVIAKAPPGSPHAAWRTGVSFWWTKRSVAGGSHRVRGFHDPDFAGRIEFLGERHPVLNQFSIFLDAIDKLNPVAAGGFDFNRNRHRRPRFLKLLVGRNMLAEGAKTPCEKTHGEDFRADNTVHGRKNTY</sequence>
<feature type="region of interest" description="Disordered" evidence="1">
    <location>
        <begin position="181"/>
        <end position="200"/>
    </location>
</feature>
<proteinExistence type="predicted"/>